<dbReference type="Proteomes" id="UP000291084">
    <property type="component" value="Chromosome 1"/>
</dbReference>
<feature type="transmembrane region" description="Helical" evidence="1">
    <location>
        <begin position="80"/>
        <end position="101"/>
    </location>
</feature>
<protein>
    <submittedName>
        <fullName evidence="2">Uncharacterized protein</fullName>
    </submittedName>
</protein>
<evidence type="ECO:0000256" key="1">
    <source>
        <dbReference type="SAM" id="Phobius"/>
    </source>
</evidence>
<proteinExistence type="predicted"/>
<keyword evidence="1" id="KW-1133">Transmembrane helix</keyword>
<gene>
    <name evidence="2" type="primary">Vigan.01G215300</name>
    <name evidence="2" type="ORF">VIGAN_01215300</name>
</gene>
<sequence>MNDLALHPSGECALTVARDNCLTIFNLIRGSRNYCLCLDKELCFFKFFKLECSKPVFYAAPVRICASSNSFSVFSNYHRISSWLFLFSLFLLVLLICLVCLKTLGFR</sequence>
<reference evidence="2 3" key="1">
    <citation type="journal article" date="2015" name="Sci. Rep.">
        <title>The power of single molecule real-time sequencing technology in the de novo assembly of a eukaryotic genome.</title>
        <authorList>
            <person name="Sakai H."/>
            <person name="Naito K."/>
            <person name="Ogiso-Tanaka E."/>
            <person name="Takahashi Y."/>
            <person name="Iseki K."/>
            <person name="Muto C."/>
            <person name="Satou K."/>
            <person name="Teruya K."/>
            <person name="Shiroma A."/>
            <person name="Shimoji M."/>
            <person name="Hirano T."/>
            <person name="Itoh T."/>
            <person name="Kaga A."/>
            <person name="Tomooka N."/>
        </authorList>
    </citation>
    <scope>NUCLEOTIDE SEQUENCE [LARGE SCALE GENOMIC DNA]</scope>
    <source>
        <strain evidence="3">cv. Shumari</strain>
    </source>
</reference>
<evidence type="ECO:0000313" key="3">
    <source>
        <dbReference type="Proteomes" id="UP000291084"/>
    </source>
</evidence>
<organism evidence="2 3">
    <name type="scientific">Vigna angularis var. angularis</name>
    <dbReference type="NCBI Taxonomy" id="157739"/>
    <lineage>
        <taxon>Eukaryota</taxon>
        <taxon>Viridiplantae</taxon>
        <taxon>Streptophyta</taxon>
        <taxon>Embryophyta</taxon>
        <taxon>Tracheophyta</taxon>
        <taxon>Spermatophyta</taxon>
        <taxon>Magnoliopsida</taxon>
        <taxon>eudicotyledons</taxon>
        <taxon>Gunneridae</taxon>
        <taxon>Pentapetalae</taxon>
        <taxon>rosids</taxon>
        <taxon>fabids</taxon>
        <taxon>Fabales</taxon>
        <taxon>Fabaceae</taxon>
        <taxon>Papilionoideae</taxon>
        <taxon>50 kb inversion clade</taxon>
        <taxon>NPAAA clade</taxon>
        <taxon>indigoferoid/millettioid clade</taxon>
        <taxon>Phaseoleae</taxon>
        <taxon>Vigna</taxon>
    </lineage>
</organism>
<dbReference type="AlphaFoldDB" id="A0A0S3R1L7"/>
<accession>A0A0S3R1L7</accession>
<evidence type="ECO:0000313" key="2">
    <source>
        <dbReference type="EMBL" id="BAT74476.1"/>
    </source>
</evidence>
<keyword evidence="1" id="KW-0472">Membrane</keyword>
<keyword evidence="3" id="KW-1185">Reference proteome</keyword>
<name>A0A0S3R1L7_PHAAN</name>
<keyword evidence="1" id="KW-0812">Transmembrane</keyword>
<dbReference type="EMBL" id="AP015034">
    <property type="protein sequence ID" value="BAT74476.1"/>
    <property type="molecule type" value="Genomic_DNA"/>
</dbReference>